<dbReference type="InterPro" id="IPR001647">
    <property type="entry name" value="HTH_TetR"/>
</dbReference>
<dbReference type="Pfam" id="PF00440">
    <property type="entry name" value="TetR_N"/>
    <property type="match status" value="1"/>
</dbReference>
<sequence length="213" mass="25043">MYIRSTKRKQQALETKSRVFDTAHRMFRDRGFYNVTVEEIAQEAGISVGTIYHLFKNKYDLLFAWHFKLDEKYKEYYEELKKDPKYQEAGTLELLREWFLAVHEICADFGMEYISVIYAYMLSDKDFARTMTDSERTYFKIILELVEKGQSEGSITKRMAAEQIASDLTVLSRGLFSAWAINNSKLSMREFCKSPLDIFIRGVSTAYENKKLN</sequence>
<dbReference type="SUPFAM" id="SSF48498">
    <property type="entry name" value="Tetracyclin repressor-like, C-terminal domain"/>
    <property type="match status" value="1"/>
</dbReference>
<protein>
    <recommendedName>
        <fullName evidence="3">HTH tetR-type domain-containing protein</fullName>
    </recommendedName>
</protein>
<proteinExistence type="predicted"/>
<name>A0A073ISF6_9BACT</name>
<feature type="domain" description="HTH tetR-type" evidence="3">
    <location>
        <begin position="13"/>
        <end position="73"/>
    </location>
</feature>
<dbReference type="eggNOG" id="COG1309">
    <property type="taxonomic scope" value="Bacteria"/>
</dbReference>
<dbReference type="RefSeq" id="WP_051682703.1">
    <property type="nucleotide sequence ID" value="NZ_JMKI01000030.1"/>
</dbReference>
<dbReference type="GeneID" id="90984793"/>
<dbReference type="GO" id="GO:0000976">
    <property type="term" value="F:transcription cis-regulatory region binding"/>
    <property type="evidence" value="ECO:0007669"/>
    <property type="project" value="TreeGrafter"/>
</dbReference>
<comment type="caution">
    <text evidence="4">The sequence shown here is derived from an EMBL/GenBank/DDBJ whole genome shotgun (WGS) entry which is preliminary data.</text>
</comment>
<dbReference type="PANTHER" id="PTHR30055">
    <property type="entry name" value="HTH-TYPE TRANSCRIPTIONAL REGULATOR RUTR"/>
    <property type="match status" value="1"/>
</dbReference>
<keyword evidence="1 2" id="KW-0238">DNA-binding</keyword>
<dbReference type="AlphaFoldDB" id="A0A073ISF6"/>
<dbReference type="PRINTS" id="PR00455">
    <property type="entry name" value="HTHTETR"/>
</dbReference>
<feature type="DNA-binding region" description="H-T-H motif" evidence="2">
    <location>
        <begin position="36"/>
        <end position="55"/>
    </location>
</feature>
<accession>A0A073ISF6</accession>
<evidence type="ECO:0000256" key="1">
    <source>
        <dbReference type="ARBA" id="ARBA00023125"/>
    </source>
</evidence>
<keyword evidence="5" id="KW-1185">Reference proteome</keyword>
<dbReference type="GO" id="GO:0003700">
    <property type="term" value="F:DNA-binding transcription factor activity"/>
    <property type="evidence" value="ECO:0007669"/>
    <property type="project" value="TreeGrafter"/>
</dbReference>
<evidence type="ECO:0000313" key="4">
    <source>
        <dbReference type="EMBL" id="KEJ92401.1"/>
    </source>
</evidence>
<dbReference type="SUPFAM" id="SSF46689">
    <property type="entry name" value="Homeodomain-like"/>
    <property type="match status" value="1"/>
</dbReference>
<evidence type="ECO:0000259" key="3">
    <source>
        <dbReference type="PROSITE" id="PS50977"/>
    </source>
</evidence>
<dbReference type="InterPro" id="IPR009057">
    <property type="entry name" value="Homeodomain-like_sf"/>
</dbReference>
<evidence type="ECO:0000256" key="2">
    <source>
        <dbReference type="PROSITE-ProRule" id="PRU00335"/>
    </source>
</evidence>
<dbReference type="InterPro" id="IPR050109">
    <property type="entry name" value="HTH-type_TetR-like_transc_reg"/>
</dbReference>
<dbReference type="PROSITE" id="PS50977">
    <property type="entry name" value="HTH_TETR_2"/>
    <property type="match status" value="1"/>
</dbReference>
<dbReference type="Proteomes" id="UP000027665">
    <property type="component" value="Unassembled WGS sequence"/>
</dbReference>
<reference evidence="4 5" key="1">
    <citation type="submission" date="2014-04" db="EMBL/GenBank/DDBJ databases">
        <title>Draft Genome Sequence of Synergistes jonesii.</title>
        <authorList>
            <person name="Coil D.A."/>
            <person name="Eisen J.A."/>
            <person name="Holland-Moritz H.E."/>
        </authorList>
    </citation>
    <scope>NUCLEOTIDE SEQUENCE [LARGE SCALE GENOMIC DNA]</scope>
    <source>
        <strain evidence="4 5">78-1</strain>
    </source>
</reference>
<dbReference type="InterPro" id="IPR036271">
    <property type="entry name" value="Tet_transcr_reg_TetR-rel_C_sf"/>
</dbReference>
<dbReference type="Gene3D" id="1.10.357.10">
    <property type="entry name" value="Tetracycline Repressor, domain 2"/>
    <property type="match status" value="1"/>
</dbReference>
<dbReference type="EMBL" id="JMKI01000030">
    <property type="protein sequence ID" value="KEJ92401.1"/>
    <property type="molecule type" value="Genomic_DNA"/>
</dbReference>
<organism evidence="4 5">
    <name type="scientific">Synergistes jonesii</name>
    <dbReference type="NCBI Taxonomy" id="2754"/>
    <lineage>
        <taxon>Bacteria</taxon>
        <taxon>Thermotogati</taxon>
        <taxon>Synergistota</taxon>
        <taxon>Synergistia</taxon>
        <taxon>Synergistales</taxon>
        <taxon>Synergistaceae</taxon>
        <taxon>Synergistes</taxon>
    </lineage>
</organism>
<dbReference type="PANTHER" id="PTHR30055:SF226">
    <property type="entry name" value="HTH-TYPE TRANSCRIPTIONAL REGULATOR PKSA"/>
    <property type="match status" value="1"/>
</dbReference>
<gene>
    <name evidence="4" type="ORF">EH55_04045</name>
</gene>
<evidence type="ECO:0000313" key="5">
    <source>
        <dbReference type="Proteomes" id="UP000027665"/>
    </source>
</evidence>